<dbReference type="Proteomes" id="UP000254545">
    <property type="component" value="Unassembled WGS sequence"/>
</dbReference>
<dbReference type="Pfam" id="PF02653">
    <property type="entry name" value="BPD_transp_2"/>
    <property type="match status" value="1"/>
</dbReference>
<protein>
    <submittedName>
        <fullName evidence="8">Putative ribose/xylose/arabinose/galactoside ABC-type transport system permease component</fullName>
    </submittedName>
</protein>
<accession>A0A7H4MKA3</accession>
<feature type="transmembrane region" description="Helical" evidence="7">
    <location>
        <begin position="258"/>
        <end position="291"/>
    </location>
</feature>
<evidence type="ECO:0000256" key="5">
    <source>
        <dbReference type="ARBA" id="ARBA00022989"/>
    </source>
</evidence>
<dbReference type="PANTHER" id="PTHR32196">
    <property type="entry name" value="ABC TRANSPORTER PERMEASE PROTEIN YPHD-RELATED-RELATED"/>
    <property type="match status" value="1"/>
</dbReference>
<name>A0A7H4MKA3_KLEVA</name>
<evidence type="ECO:0000313" key="8">
    <source>
        <dbReference type="EMBL" id="STS90753.1"/>
    </source>
</evidence>
<feature type="transmembrane region" description="Helical" evidence="7">
    <location>
        <begin position="226"/>
        <end position="246"/>
    </location>
</feature>
<evidence type="ECO:0000256" key="7">
    <source>
        <dbReference type="SAM" id="Phobius"/>
    </source>
</evidence>
<keyword evidence="5 7" id="KW-1133">Transmembrane helix</keyword>
<dbReference type="InterPro" id="IPR001851">
    <property type="entry name" value="ABC_transp_permease"/>
</dbReference>
<comment type="similarity">
    <text evidence="2">Belongs to the binding-protein-dependent transport system permease family. AraH/RbsC subfamily.</text>
</comment>
<feature type="transmembrane region" description="Helical" evidence="7">
    <location>
        <begin position="303"/>
        <end position="319"/>
    </location>
</feature>
<dbReference type="GO" id="GO:0005886">
    <property type="term" value="C:plasma membrane"/>
    <property type="evidence" value="ECO:0007669"/>
    <property type="project" value="UniProtKB-SubCell"/>
</dbReference>
<keyword evidence="4 7" id="KW-0812">Transmembrane</keyword>
<dbReference type="CDD" id="cd06579">
    <property type="entry name" value="TM_PBP1_transp_AraH_like"/>
    <property type="match status" value="1"/>
</dbReference>
<gene>
    <name evidence="8" type="primary">rbsC_6</name>
    <name evidence="8" type="ORF">NCTC9177_04651</name>
</gene>
<dbReference type="AlphaFoldDB" id="A0A7H4MKA3"/>
<evidence type="ECO:0000256" key="4">
    <source>
        <dbReference type="ARBA" id="ARBA00022692"/>
    </source>
</evidence>
<feature type="transmembrane region" description="Helical" evidence="7">
    <location>
        <begin position="105"/>
        <end position="125"/>
    </location>
</feature>
<dbReference type="PANTHER" id="PTHR32196:SF72">
    <property type="entry name" value="RIBOSE IMPORT PERMEASE PROTEIN RBSC"/>
    <property type="match status" value="1"/>
</dbReference>
<comment type="subcellular location">
    <subcellularLocation>
        <location evidence="1">Cell inner membrane</location>
        <topology evidence="1">Multi-pass membrane protein</topology>
    </subcellularLocation>
</comment>
<reference evidence="8 9" key="1">
    <citation type="submission" date="2018-06" db="EMBL/GenBank/DDBJ databases">
        <authorList>
            <consortium name="Pathogen Informatics"/>
            <person name="Doyle S."/>
        </authorList>
    </citation>
    <scope>NUCLEOTIDE SEQUENCE [LARGE SCALE GENOMIC DNA]</scope>
    <source>
        <strain evidence="8 9">NCTC9177</strain>
    </source>
</reference>
<evidence type="ECO:0000256" key="3">
    <source>
        <dbReference type="ARBA" id="ARBA00022475"/>
    </source>
</evidence>
<feature type="transmembrane region" description="Helical" evidence="7">
    <location>
        <begin position="54"/>
        <end position="72"/>
    </location>
</feature>
<comment type="caution">
    <text evidence="8">The sequence shown here is derived from an EMBL/GenBank/DDBJ whole genome shotgun (WGS) entry which is preliminary data.</text>
</comment>
<evidence type="ECO:0000256" key="2">
    <source>
        <dbReference type="ARBA" id="ARBA00007942"/>
    </source>
</evidence>
<keyword evidence="3" id="KW-1003">Cell membrane</keyword>
<evidence type="ECO:0000256" key="1">
    <source>
        <dbReference type="ARBA" id="ARBA00004429"/>
    </source>
</evidence>
<feature type="transmembrane region" description="Helical" evidence="7">
    <location>
        <begin position="170"/>
        <end position="193"/>
    </location>
</feature>
<organism evidence="8 9">
    <name type="scientific">Klebsiella variicola</name>
    <dbReference type="NCBI Taxonomy" id="244366"/>
    <lineage>
        <taxon>Bacteria</taxon>
        <taxon>Pseudomonadati</taxon>
        <taxon>Pseudomonadota</taxon>
        <taxon>Gammaproteobacteria</taxon>
        <taxon>Enterobacterales</taxon>
        <taxon>Enterobacteriaceae</taxon>
        <taxon>Klebsiella/Raoultella group</taxon>
        <taxon>Klebsiella</taxon>
        <taxon>Klebsiella pneumoniae complex</taxon>
    </lineage>
</organism>
<feature type="transmembrane region" description="Helical" evidence="7">
    <location>
        <begin position="21"/>
        <end position="42"/>
    </location>
</feature>
<keyword evidence="6 7" id="KW-0472">Membrane</keyword>
<dbReference type="EMBL" id="UGKR01000003">
    <property type="protein sequence ID" value="STS90753.1"/>
    <property type="molecule type" value="Genomic_DNA"/>
</dbReference>
<feature type="transmembrane region" description="Helical" evidence="7">
    <location>
        <begin position="132"/>
        <end position="150"/>
    </location>
</feature>
<evidence type="ECO:0000256" key="6">
    <source>
        <dbReference type="ARBA" id="ARBA00023136"/>
    </source>
</evidence>
<evidence type="ECO:0000313" key="9">
    <source>
        <dbReference type="Proteomes" id="UP000254545"/>
    </source>
</evidence>
<dbReference type="GO" id="GO:0022857">
    <property type="term" value="F:transmembrane transporter activity"/>
    <property type="evidence" value="ECO:0007669"/>
    <property type="project" value="InterPro"/>
</dbReference>
<sequence>MNLSSSRMIQHSLPRRLLHNHSGVVSIALFFVFCCVVFSLITSNFLTGTNWLNIIRQSAPLLIVATAMTLVITTGGIDLSVGSTLALVGALSAIALNNWGLPWPVVLLGGLLLGGFVGAINGFFIAYEGIPAFIVTLATLAVVRGIALLVTQGYSIPVPADSLFTFIGRAWVVGIPMPALIGMMILVIGHIVLNHMRFGRYVTAIGANAEGARRSGINTKAVTMKVYIISGMAAALAGMIITARLGSGSSNQGEGFELQVIAAVVLGSTSLFGGFGTIIGTLLGALSIAVIQNGLILSHISPFYTQIATGTIILLAYLAEHPHSQPDALRGKRIADERINFSPSLPAAGRRQQRLRDDCAWPTAD</sequence>
<proteinExistence type="inferred from homology"/>